<keyword evidence="4 6" id="KW-0521">NADP</keyword>
<comment type="subunit">
    <text evidence="1 6">Homodimer.</text>
</comment>
<dbReference type="InterPro" id="IPR036188">
    <property type="entry name" value="FAD/NAD-bd_sf"/>
</dbReference>
<dbReference type="PRINTS" id="PR00469">
    <property type="entry name" value="PNDRDTASEII"/>
</dbReference>
<keyword evidence="9" id="KW-1185">Reference proteome</keyword>
<evidence type="ECO:0000313" key="9">
    <source>
        <dbReference type="Proteomes" id="UP000616547"/>
    </source>
</evidence>
<feature type="binding site" evidence="6">
    <location>
        <position position="77"/>
    </location>
    <ligand>
        <name>FAD</name>
        <dbReference type="ChEBI" id="CHEBI:57692"/>
    </ligand>
</feature>
<comment type="cofactor">
    <cofactor evidence="6">
        <name>FAD</name>
        <dbReference type="ChEBI" id="CHEBI:57692"/>
    </cofactor>
    <text evidence="6">Binds 1 FAD per subunit.</text>
</comment>
<feature type="binding site" evidence="6">
    <location>
        <position position="106"/>
    </location>
    <ligand>
        <name>FAD</name>
        <dbReference type="ChEBI" id="CHEBI:57692"/>
    </ligand>
</feature>
<dbReference type="InterPro" id="IPR022890">
    <property type="entry name" value="Fd--NADP_Rdtase_type_2"/>
</dbReference>
<comment type="similarity">
    <text evidence="6">Belongs to the ferredoxin--NADP reductase type 2 family.</text>
</comment>
<dbReference type="PANTHER" id="PTHR48105">
    <property type="entry name" value="THIOREDOXIN REDUCTASE 1-RELATED-RELATED"/>
    <property type="match status" value="1"/>
</dbReference>
<dbReference type="EC" id="1.18.1.2" evidence="6"/>
<evidence type="ECO:0000256" key="4">
    <source>
        <dbReference type="ARBA" id="ARBA00022857"/>
    </source>
</evidence>
<dbReference type="HAMAP" id="MF_01685">
    <property type="entry name" value="FENR2"/>
    <property type="match status" value="1"/>
</dbReference>
<evidence type="ECO:0000256" key="3">
    <source>
        <dbReference type="ARBA" id="ARBA00022827"/>
    </source>
</evidence>
<evidence type="ECO:0000259" key="7">
    <source>
        <dbReference type="Pfam" id="PF07992"/>
    </source>
</evidence>
<feature type="binding site" evidence="6">
    <location>
        <position position="39"/>
    </location>
    <ligand>
        <name>FAD</name>
        <dbReference type="ChEBI" id="CHEBI:57692"/>
    </ligand>
</feature>
<evidence type="ECO:0000256" key="1">
    <source>
        <dbReference type="ARBA" id="ARBA00011738"/>
    </source>
</evidence>
<comment type="caution">
    <text evidence="8">The sequence shown here is derived from an EMBL/GenBank/DDBJ whole genome shotgun (WGS) entry which is preliminary data.</text>
</comment>
<gene>
    <name evidence="8" type="ORF">lacNasYZ03_16050</name>
</gene>
<reference evidence="9" key="1">
    <citation type="submission" date="2021-01" db="EMBL/GenBank/DDBJ databases">
        <title>Draft genome sequence of Nasalis larvatus strain YZ03.</title>
        <authorList>
            <person name="Suzuki-Hashido N."/>
            <person name="Tsuchida S."/>
            <person name="Hayakawa T."/>
        </authorList>
    </citation>
    <scope>NUCLEOTIDE SEQUENCE [LARGE SCALE GENOMIC DNA]</scope>
    <source>
        <strain evidence="9">YZ03</strain>
    </source>
</reference>
<proteinExistence type="inferred from homology"/>
<feature type="binding site" evidence="6">
    <location>
        <position position="306"/>
    </location>
    <ligand>
        <name>FAD</name>
        <dbReference type="ChEBI" id="CHEBI:57692"/>
    </ligand>
</feature>
<dbReference type="PRINTS" id="PR00368">
    <property type="entry name" value="FADPNR"/>
</dbReference>
<dbReference type="Proteomes" id="UP000616547">
    <property type="component" value="Unassembled WGS sequence"/>
</dbReference>
<dbReference type="SUPFAM" id="SSF51905">
    <property type="entry name" value="FAD/NAD(P)-binding domain"/>
    <property type="match status" value="1"/>
</dbReference>
<dbReference type="InterPro" id="IPR023753">
    <property type="entry name" value="FAD/NAD-binding_dom"/>
</dbReference>
<dbReference type="RefSeq" id="WP_201330536.1">
    <property type="nucleotide sequence ID" value="NZ_BOCG01000221.1"/>
</dbReference>
<feature type="binding site" evidence="6">
    <location>
        <position position="26"/>
    </location>
    <ligand>
        <name>FAD</name>
        <dbReference type="ChEBI" id="CHEBI:57692"/>
    </ligand>
</feature>
<keyword evidence="3 6" id="KW-0274">FAD</keyword>
<name>A0ABQ3W765_9LACO</name>
<protein>
    <recommendedName>
        <fullName evidence="6">Ferredoxin--NADP reductase</fullName>
        <shortName evidence="6">FNR</shortName>
        <shortName evidence="6">Fd-NADP(+) reductase</shortName>
        <ecNumber evidence="6">1.18.1.2</ecNumber>
    </recommendedName>
</protein>
<comment type="catalytic activity">
    <reaction evidence="6">
        <text>2 reduced [2Fe-2S]-[ferredoxin] + NADP(+) + H(+) = 2 oxidized [2Fe-2S]-[ferredoxin] + NADPH</text>
        <dbReference type="Rhea" id="RHEA:20125"/>
        <dbReference type="Rhea" id="RHEA-COMP:10000"/>
        <dbReference type="Rhea" id="RHEA-COMP:10001"/>
        <dbReference type="ChEBI" id="CHEBI:15378"/>
        <dbReference type="ChEBI" id="CHEBI:33737"/>
        <dbReference type="ChEBI" id="CHEBI:33738"/>
        <dbReference type="ChEBI" id="CHEBI:57783"/>
        <dbReference type="ChEBI" id="CHEBI:58349"/>
        <dbReference type="EC" id="1.18.1.2"/>
    </reaction>
</comment>
<accession>A0ABQ3W765</accession>
<sequence length="308" mass="33518">MIGAGPVGLFAAYFARLHGLKTVILESLNEPGGQPEMLYPFKKILDIPVFQEITAADLTKRLLAGLTDQDLVTGHKVSKLTQDDGLVIDDEYQVRSIIIATGNGAFKAKKFPLKADGAAEDRIHYFFKNPQQFAGQKIGIFGGGDTALDWSQELADLAQVTLVHRRDQFRGMESSVDKLKASGKVTFRTPYLPKSLQLAGGQLKIGLKQVGGDEVREESFDQILVAYGFRADNRFVSKWGVELKQGLIDVDRAMQTSVAGIYAVGDACGYPGRVPIIGIGFGEAQIAVNAIMQDLFPEKSLTIHSTSI</sequence>
<evidence type="ECO:0000256" key="6">
    <source>
        <dbReference type="HAMAP-Rule" id="MF_01685"/>
    </source>
</evidence>
<organism evidence="8 9">
    <name type="scientific">Lactobacillus nasalidis</name>
    <dbReference type="NCBI Taxonomy" id="2797258"/>
    <lineage>
        <taxon>Bacteria</taxon>
        <taxon>Bacillati</taxon>
        <taxon>Bacillota</taxon>
        <taxon>Bacilli</taxon>
        <taxon>Lactobacillales</taxon>
        <taxon>Lactobacillaceae</taxon>
        <taxon>Lactobacillus</taxon>
    </lineage>
</organism>
<keyword evidence="5 6" id="KW-0560">Oxidoreductase</keyword>
<feature type="binding site" evidence="6">
    <location>
        <position position="34"/>
    </location>
    <ligand>
        <name>FAD</name>
        <dbReference type="ChEBI" id="CHEBI:57692"/>
    </ligand>
</feature>
<keyword evidence="2 6" id="KW-0285">Flavoprotein</keyword>
<dbReference type="EMBL" id="BOCI01000457">
    <property type="protein sequence ID" value="GHW01918.1"/>
    <property type="molecule type" value="Genomic_DNA"/>
</dbReference>
<comment type="caution">
    <text evidence="6">Lacks conserved residue(s) required for the propagation of feature annotation.</text>
</comment>
<dbReference type="Pfam" id="PF07992">
    <property type="entry name" value="Pyr_redox_2"/>
    <property type="match status" value="1"/>
</dbReference>
<dbReference type="Gene3D" id="3.50.50.60">
    <property type="entry name" value="FAD/NAD(P)-binding domain"/>
    <property type="match status" value="2"/>
</dbReference>
<evidence type="ECO:0000313" key="8">
    <source>
        <dbReference type="EMBL" id="GHW01918.1"/>
    </source>
</evidence>
<feature type="binding site" evidence="6">
    <location>
        <position position="266"/>
    </location>
    <ligand>
        <name>FAD</name>
        <dbReference type="ChEBI" id="CHEBI:57692"/>
    </ligand>
</feature>
<dbReference type="InterPro" id="IPR050097">
    <property type="entry name" value="Ferredoxin-NADP_redctase_2"/>
</dbReference>
<evidence type="ECO:0000256" key="5">
    <source>
        <dbReference type="ARBA" id="ARBA00023002"/>
    </source>
</evidence>
<feature type="domain" description="FAD/NAD(P)-binding" evidence="7">
    <location>
        <begin position="2"/>
        <end position="276"/>
    </location>
</feature>
<evidence type="ECO:0000256" key="2">
    <source>
        <dbReference type="ARBA" id="ARBA00022630"/>
    </source>
</evidence>